<keyword evidence="1" id="KW-0378">Hydrolase</keyword>
<gene>
    <name evidence="3" type="ORF">K432DRAFT_434309</name>
</gene>
<dbReference type="Proteomes" id="UP000250266">
    <property type="component" value="Unassembled WGS sequence"/>
</dbReference>
<accession>A0A8E2JGK3</accession>
<dbReference type="InterPro" id="IPR050300">
    <property type="entry name" value="GDXG_lipolytic_enzyme"/>
</dbReference>
<dbReference type="OrthoDB" id="5354320at2759"/>
<protein>
    <submittedName>
        <fullName evidence="3">Lipase/esteras-like protein</fullName>
    </submittedName>
</protein>
<dbReference type="EMBL" id="KV744931">
    <property type="protein sequence ID" value="OCK81169.1"/>
    <property type="molecule type" value="Genomic_DNA"/>
</dbReference>
<organism evidence="3 4">
    <name type="scientific">Lepidopterella palustris CBS 459.81</name>
    <dbReference type="NCBI Taxonomy" id="1314670"/>
    <lineage>
        <taxon>Eukaryota</taxon>
        <taxon>Fungi</taxon>
        <taxon>Dikarya</taxon>
        <taxon>Ascomycota</taxon>
        <taxon>Pezizomycotina</taxon>
        <taxon>Dothideomycetes</taxon>
        <taxon>Pleosporomycetidae</taxon>
        <taxon>Mytilinidiales</taxon>
        <taxon>Argynnaceae</taxon>
        <taxon>Lepidopterella</taxon>
    </lineage>
</organism>
<evidence type="ECO:0000259" key="2">
    <source>
        <dbReference type="Pfam" id="PF07859"/>
    </source>
</evidence>
<name>A0A8E2JGK3_9PEZI</name>
<dbReference type="SUPFAM" id="SSF53474">
    <property type="entry name" value="alpha/beta-Hydrolases"/>
    <property type="match status" value="1"/>
</dbReference>
<evidence type="ECO:0000256" key="1">
    <source>
        <dbReference type="ARBA" id="ARBA00022801"/>
    </source>
</evidence>
<keyword evidence="4" id="KW-1185">Reference proteome</keyword>
<dbReference type="PANTHER" id="PTHR48081:SF25">
    <property type="entry name" value="PUTATIVE (AFU_ORTHOLOGUE AFUA_3G11560)-RELATED"/>
    <property type="match status" value="1"/>
</dbReference>
<dbReference type="InterPro" id="IPR029058">
    <property type="entry name" value="AB_hydrolase_fold"/>
</dbReference>
<sequence>MNLNIPGLIESFRAKLHARSFLPISTQQAIYAEDRPAKGPVWVSRVKFPVTHYKGLHPTVVNAVKALGDGDEQFHIPENLDIVGEWVGHRRGVGKDEPEPSICDQHKFDNLMKDTNSDVTLLYVHGGALYTGCAANVRPATSTLAKLTKGRCFSVNYRLSPQYPFPGALVDVFGAYLALLYPPPGSCHNPVSPSKLVLTGESSGANLILALLLLIQHLKSMPMDQKSGITVNGSEIDIPFPAGVALYSAEGDRTHALPSYESNAKLDLLQIPQPCLDDRFPPDAIWPSKPPRGDIYCEISALCHPLVSPITASPQSWSGMPPFWFSYGQEQLVDDGRVIAQRIFKNGGTVQFAEYEGLPHIFAFLFPQIPQSANLLVSWANFCTKCVENPRSINTRSVKYEISGKEFRGKDIQRLTELDEETVRGLMEKKKETYKVWTGKQDSKASL</sequence>
<feature type="domain" description="Alpha/beta hydrolase fold-3" evidence="2">
    <location>
        <begin position="121"/>
        <end position="363"/>
    </location>
</feature>
<proteinExistence type="predicted"/>
<dbReference type="InterPro" id="IPR013094">
    <property type="entry name" value="AB_hydrolase_3"/>
</dbReference>
<evidence type="ECO:0000313" key="3">
    <source>
        <dbReference type="EMBL" id="OCK81169.1"/>
    </source>
</evidence>
<dbReference type="Gene3D" id="3.40.50.1820">
    <property type="entry name" value="alpha/beta hydrolase"/>
    <property type="match status" value="1"/>
</dbReference>
<dbReference type="Pfam" id="PF07859">
    <property type="entry name" value="Abhydrolase_3"/>
    <property type="match status" value="1"/>
</dbReference>
<dbReference type="AlphaFoldDB" id="A0A8E2JGK3"/>
<evidence type="ECO:0000313" key="4">
    <source>
        <dbReference type="Proteomes" id="UP000250266"/>
    </source>
</evidence>
<dbReference type="PANTHER" id="PTHR48081">
    <property type="entry name" value="AB HYDROLASE SUPERFAMILY PROTEIN C4A8.06C"/>
    <property type="match status" value="1"/>
</dbReference>
<reference evidence="3 4" key="1">
    <citation type="journal article" date="2016" name="Nat. Commun.">
        <title>Ectomycorrhizal ecology is imprinted in the genome of the dominant symbiotic fungus Cenococcum geophilum.</title>
        <authorList>
            <consortium name="DOE Joint Genome Institute"/>
            <person name="Peter M."/>
            <person name="Kohler A."/>
            <person name="Ohm R.A."/>
            <person name="Kuo A."/>
            <person name="Krutzmann J."/>
            <person name="Morin E."/>
            <person name="Arend M."/>
            <person name="Barry K.W."/>
            <person name="Binder M."/>
            <person name="Choi C."/>
            <person name="Clum A."/>
            <person name="Copeland A."/>
            <person name="Grisel N."/>
            <person name="Haridas S."/>
            <person name="Kipfer T."/>
            <person name="LaButti K."/>
            <person name="Lindquist E."/>
            <person name="Lipzen A."/>
            <person name="Maire R."/>
            <person name="Meier B."/>
            <person name="Mihaltcheva S."/>
            <person name="Molinier V."/>
            <person name="Murat C."/>
            <person name="Poggeler S."/>
            <person name="Quandt C.A."/>
            <person name="Sperisen C."/>
            <person name="Tritt A."/>
            <person name="Tisserant E."/>
            <person name="Crous P.W."/>
            <person name="Henrissat B."/>
            <person name="Nehls U."/>
            <person name="Egli S."/>
            <person name="Spatafora J.W."/>
            <person name="Grigoriev I.V."/>
            <person name="Martin F.M."/>
        </authorList>
    </citation>
    <scope>NUCLEOTIDE SEQUENCE [LARGE SCALE GENOMIC DNA]</scope>
    <source>
        <strain evidence="3 4">CBS 459.81</strain>
    </source>
</reference>
<dbReference type="GO" id="GO:0016787">
    <property type="term" value="F:hydrolase activity"/>
    <property type="evidence" value="ECO:0007669"/>
    <property type="project" value="UniProtKB-KW"/>
</dbReference>